<proteinExistence type="predicted"/>
<accession>A0AA35YDB7</accession>
<gene>
    <name evidence="1" type="ORF">LSALG_LOCUS9648</name>
</gene>
<evidence type="ECO:0000313" key="1">
    <source>
        <dbReference type="EMBL" id="CAI9269266.1"/>
    </source>
</evidence>
<evidence type="ECO:0000313" key="2">
    <source>
        <dbReference type="Proteomes" id="UP001177003"/>
    </source>
</evidence>
<dbReference type="Proteomes" id="UP001177003">
    <property type="component" value="Chromosome 1"/>
</dbReference>
<organism evidence="1 2">
    <name type="scientific">Lactuca saligna</name>
    <name type="common">Willowleaf lettuce</name>
    <dbReference type="NCBI Taxonomy" id="75948"/>
    <lineage>
        <taxon>Eukaryota</taxon>
        <taxon>Viridiplantae</taxon>
        <taxon>Streptophyta</taxon>
        <taxon>Embryophyta</taxon>
        <taxon>Tracheophyta</taxon>
        <taxon>Spermatophyta</taxon>
        <taxon>Magnoliopsida</taxon>
        <taxon>eudicotyledons</taxon>
        <taxon>Gunneridae</taxon>
        <taxon>Pentapetalae</taxon>
        <taxon>asterids</taxon>
        <taxon>campanulids</taxon>
        <taxon>Asterales</taxon>
        <taxon>Asteraceae</taxon>
        <taxon>Cichorioideae</taxon>
        <taxon>Cichorieae</taxon>
        <taxon>Lactucinae</taxon>
        <taxon>Lactuca</taxon>
    </lineage>
</organism>
<name>A0AA35YDB7_LACSI</name>
<reference evidence="1" key="1">
    <citation type="submission" date="2023-04" db="EMBL/GenBank/DDBJ databases">
        <authorList>
            <person name="Vijverberg K."/>
            <person name="Xiong W."/>
            <person name="Schranz E."/>
        </authorList>
    </citation>
    <scope>NUCLEOTIDE SEQUENCE</scope>
</reference>
<dbReference type="AlphaFoldDB" id="A0AA35YDB7"/>
<dbReference type="EMBL" id="OX465077">
    <property type="protein sequence ID" value="CAI9269266.1"/>
    <property type="molecule type" value="Genomic_DNA"/>
</dbReference>
<protein>
    <submittedName>
        <fullName evidence="1">Uncharacterized protein</fullName>
    </submittedName>
</protein>
<keyword evidence="2" id="KW-1185">Reference proteome</keyword>
<sequence length="101" mass="11685">MMTWVSEPNELIKQTHIFHENLTKIVNVSFQKVFAKLEDLQEEFALASKARPLVAKGGEGVSTSGYQLRQWQPSQVFQLRDKTPITKRLMKRMMTCLMVSK</sequence>